<organism evidence="2 3">
    <name type="scientific">Mycena rosella</name>
    <name type="common">Pink bonnet</name>
    <name type="synonym">Agaricus rosellus</name>
    <dbReference type="NCBI Taxonomy" id="1033263"/>
    <lineage>
        <taxon>Eukaryota</taxon>
        <taxon>Fungi</taxon>
        <taxon>Dikarya</taxon>
        <taxon>Basidiomycota</taxon>
        <taxon>Agaricomycotina</taxon>
        <taxon>Agaricomycetes</taxon>
        <taxon>Agaricomycetidae</taxon>
        <taxon>Agaricales</taxon>
        <taxon>Marasmiineae</taxon>
        <taxon>Mycenaceae</taxon>
        <taxon>Mycena</taxon>
    </lineage>
</organism>
<proteinExistence type="predicted"/>
<dbReference type="EMBL" id="JARKIE010000631">
    <property type="protein sequence ID" value="KAJ7623833.1"/>
    <property type="molecule type" value="Genomic_DNA"/>
</dbReference>
<name>A0AAD7BLA3_MYCRO</name>
<dbReference type="AlphaFoldDB" id="A0AAD7BLA3"/>
<evidence type="ECO:0000313" key="2">
    <source>
        <dbReference type="EMBL" id="KAJ7623833.1"/>
    </source>
</evidence>
<comment type="caution">
    <text evidence="2">The sequence shown here is derived from an EMBL/GenBank/DDBJ whole genome shotgun (WGS) entry which is preliminary data.</text>
</comment>
<evidence type="ECO:0000256" key="1">
    <source>
        <dbReference type="SAM" id="MobiDB-lite"/>
    </source>
</evidence>
<evidence type="ECO:0000313" key="3">
    <source>
        <dbReference type="Proteomes" id="UP001221757"/>
    </source>
</evidence>
<accession>A0AAD7BLA3</accession>
<dbReference type="Proteomes" id="UP001221757">
    <property type="component" value="Unassembled WGS sequence"/>
</dbReference>
<protein>
    <submittedName>
        <fullName evidence="2">Uncharacterized protein</fullName>
    </submittedName>
</protein>
<gene>
    <name evidence="2" type="ORF">B0H17DRAFT_1151459</name>
</gene>
<feature type="region of interest" description="Disordered" evidence="1">
    <location>
        <begin position="187"/>
        <end position="319"/>
    </location>
</feature>
<keyword evidence="3" id="KW-1185">Reference proteome</keyword>
<feature type="compositionally biased region" description="Pro residues" evidence="1">
    <location>
        <begin position="193"/>
        <end position="220"/>
    </location>
</feature>
<reference evidence="2" key="1">
    <citation type="submission" date="2023-03" db="EMBL/GenBank/DDBJ databases">
        <title>Massive genome expansion in bonnet fungi (Mycena s.s.) driven by repeated elements and novel gene families across ecological guilds.</title>
        <authorList>
            <consortium name="Lawrence Berkeley National Laboratory"/>
            <person name="Harder C.B."/>
            <person name="Miyauchi S."/>
            <person name="Viragh M."/>
            <person name="Kuo A."/>
            <person name="Thoen E."/>
            <person name="Andreopoulos B."/>
            <person name="Lu D."/>
            <person name="Skrede I."/>
            <person name="Drula E."/>
            <person name="Henrissat B."/>
            <person name="Morin E."/>
            <person name="Kohler A."/>
            <person name="Barry K."/>
            <person name="LaButti K."/>
            <person name="Morin E."/>
            <person name="Salamov A."/>
            <person name="Lipzen A."/>
            <person name="Mereny Z."/>
            <person name="Hegedus B."/>
            <person name="Baldrian P."/>
            <person name="Stursova M."/>
            <person name="Weitz H."/>
            <person name="Taylor A."/>
            <person name="Grigoriev I.V."/>
            <person name="Nagy L.G."/>
            <person name="Martin F."/>
            <person name="Kauserud H."/>
        </authorList>
    </citation>
    <scope>NUCLEOTIDE SEQUENCE</scope>
    <source>
        <strain evidence="2">CBHHK067</strain>
    </source>
</reference>
<feature type="compositionally biased region" description="Low complexity" evidence="1">
    <location>
        <begin position="306"/>
        <end position="316"/>
    </location>
</feature>
<sequence length="359" mass="38568">MVTVHSPMPKTSISKTLEPGFKAYMVAESKGDKNEAQQAAKKWKDDNVPNILRLRSEHWRNYPGSVQMALLVQQRWFFLFPIAVPLGNCALSHTVHGHSDWDEFSGGVLPNFTWPSDNVYASVPYSEIAKQADNFYHTNLFGFKLDTVPTEMSLSCLSGIIEHLIAASATDVPFVFRTREDIVARQGSNPAISPSPIPTPLLPNPPSTPRPESPPLPSPSPLHTELPPLPPSSTPHTVSPSSLLPPPLSPVENPEIPPEGRVRKRKAPIAVEPADVKSEEPAQGRGKRTKKSPQEAEEERVKKAAEAAAKAQANETKGGEKVVIVAGDGKLPPTAVGGNGADQACQLTISAAPIGISGV</sequence>